<reference evidence="5 6" key="1">
    <citation type="submission" date="2020-02" db="EMBL/GenBank/DDBJ databases">
        <title>Genome assembly of a novel Clostridium senegalense strain.</title>
        <authorList>
            <person name="Gupta T.B."/>
            <person name="Jauregui R."/>
            <person name="Maclean P."/>
            <person name="Nawarathana A."/>
            <person name="Brightwell G."/>
        </authorList>
    </citation>
    <scope>NUCLEOTIDE SEQUENCE [LARGE SCALE GENOMIC DNA]</scope>
    <source>
        <strain evidence="5 6">AGRFS4</strain>
    </source>
</reference>
<comment type="similarity">
    <text evidence="3">Belongs to the acetyltransferase family. RimJ subfamily.</text>
</comment>
<dbReference type="Pfam" id="PF13302">
    <property type="entry name" value="Acetyltransf_3"/>
    <property type="match status" value="1"/>
</dbReference>
<dbReference type="CDD" id="cd04301">
    <property type="entry name" value="NAT_SF"/>
    <property type="match status" value="1"/>
</dbReference>
<dbReference type="InterPro" id="IPR051531">
    <property type="entry name" value="N-acetyltransferase"/>
</dbReference>
<dbReference type="InterPro" id="IPR016181">
    <property type="entry name" value="Acyl_CoA_acyltransferase"/>
</dbReference>
<protein>
    <submittedName>
        <fullName evidence="5">GNAT family N-acetyltransferase</fullName>
    </submittedName>
</protein>
<dbReference type="Gene3D" id="3.40.630.30">
    <property type="match status" value="1"/>
</dbReference>
<keyword evidence="6" id="KW-1185">Reference proteome</keyword>
<feature type="domain" description="N-acetyltransferase" evidence="4">
    <location>
        <begin position="19"/>
        <end position="176"/>
    </location>
</feature>
<proteinExistence type="inferred from homology"/>
<organism evidence="5 6">
    <name type="scientific">Clostridium senegalense</name>
    <dbReference type="NCBI Taxonomy" id="1465809"/>
    <lineage>
        <taxon>Bacteria</taxon>
        <taxon>Bacillati</taxon>
        <taxon>Bacillota</taxon>
        <taxon>Clostridia</taxon>
        <taxon>Eubacteriales</taxon>
        <taxon>Clostridiaceae</taxon>
        <taxon>Clostridium</taxon>
    </lineage>
</organism>
<dbReference type="EMBL" id="JAAGPU010000013">
    <property type="protein sequence ID" value="NEU04871.1"/>
    <property type="molecule type" value="Genomic_DNA"/>
</dbReference>
<dbReference type="PANTHER" id="PTHR43792">
    <property type="entry name" value="GNAT FAMILY, PUTATIVE (AFU_ORTHOLOGUE AFUA_3G00765)-RELATED-RELATED"/>
    <property type="match status" value="1"/>
</dbReference>
<dbReference type="PROSITE" id="PS51186">
    <property type="entry name" value="GNAT"/>
    <property type="match status" value="1"/>
</dbReference>
<dbReference type="AlphaFoldDB" id="A0A6M0H4R5"/>
<evidence type="ECO:0000256" key="2">
    <source>
        <dbReference type="ARBA" id="ARBA00023315"/>
    </source>
</evidence>
<keyword evidence="1 5" id="KW-0808">Transferase</keyword>
<evidence type="ECO:0000259" key="4">
    <source>
        <dbReference type="PROSITE" id="PS51186"/>
    </source>
</evidence>
<accession>A0A6M0H4R5</accession>
<evidence type="ECO:0000256" key="1">
    <source>
        <dbReference type="ARBA" id="ARBA00022679"/>
    </source>
</evidence>
<dbReference type="RefSeq" id="WP_199869832.1">
    <property type="nucleotide sequence ID" value="NZ_JAAGPU010000013.1"/>
</dbReference>
<evidence type="ECO:0000313" key="6">
    <source>
        <dbReference type="Proteomes" id="UP000481872"/>
    </source>
</evidence>
<gene>
    <name evidence="5" type="ORF">G3M99_08400</name>
</gene>
<name>A0A6M0H4R5_9CLOT</name>
<evidence type="ECO:0000256" key="3">
    <source>
        <dbReference type="ARBA" id="ARBA00038502"/>
    </source>
</evidence>
<dbReference type="GO" id="GO:0016747">
    <property type="term" value="F:acyltransferase activity, transferring groups other than amino-acyl groups"/>
    <property type="evidence" value="ECO:0007669"/>
    <property type="project" value="InterPro"/>
</dbReference>
<dbReference type="Proteomes" id="UP000481872">
    <property type="component" value="Unassembled WGS sequence"/>
</dbReference>
<comment type="caution">
    <text evidence="5">The sequence shown here is derived from an EMBL/GenBank/DDBJ whole genome shotgun (WGS) entry which is preliminary data.</text>
</comment>
<dbReference type="PANTHER" id="PTHR43792:SF8">
    <property type="entry name" value="[RIBOSOMAL PROTEIN US5]-ALANINE N-ACETYLTRANSFERASE"/>
    <property type="match status" value="1"/>
</dbReference>
<evidence type="ECO:0000313" key="5">
    <source>
        <dbReference type="EMBL" id="NEU04871.1"/>
    </source>
</evidence>
<sequence length="187" mass="22257">MESIEWKKQKHHILKGKTIELVPVTKEDMNFICIEETDTQLWKYEEYVETDKQYILKKFTDRIEQDNVFDFIVKRISDGEPIGVVYIWKYGLNRKSWEIGYVILPKYQGNGYCLDSVNQLLSFAFDELDAHKVVGMCHCDNIKSASIMQKAGMLKQGVFREEYLCQGKWVDQFYFSILEWDYNNKPY</sequence>
<keyword evidence="2" id="KW-0012">Acyltransferase</keyword>
<dbReference type="SUPFAM" id="SSF55729">
    <property type="entry name" value="Acyl-CoA N-acyltransferases (Nat)"/>
    <property type="match status" value="1"/>
</dbReference>
<dbReference type="InterPro" id="IPR000182">
    <property type="entry name" value="GNAT_dom"/>
</dbReference>